<evidence type="ECO:0000313" key="3">
    <source>
        <dbReference type="EMBL" id="MFI2320616.1"/>
    </source>
</evidence>
<protein>
    <submittedName>
        <fullName evidence="3">Nucleotidyltransferase domain-containing protein</fullName>
    </submittedName>
</protein>
<proteinExistence type="predicted"/>
<sequence length="252" mass="27403">MPVPDLIAAATAAVFDAFGDAPVFSCLAGSTATDSDTPDSDIDLLVVLPNELPAAEAIQQREKFTHNYIRLHTTFDHTPDLQWPGEVCYASDLDDAINGGAFDLATGAQLRLCPDDQPYRYWASMCAAGIPLTGSGAFTDYSTRCAATLINHIEFNRLAGTTPSGQQPHIHPPELAEWRISPTLTAGYIARTGAPESLRAWRRSLREPSDQPCLDTWIERWRSIATEASEGRISNGARSDPASIIAQEHRPV</sequence>
<dbReference type="RefSeq" id="WP_396945000.1">
    <property type="nucleotide sequence ID" value="NZ_JBIRXV010000001.1"/>
</dbReference>
<evidence type="ECO:0000259" key="2">
    <source>
        <dbReference type="Pfam" id="PF01909"/>
    </source>
</evidence>
<dbReference type="CDD" id="cd05403">
    <property type="entry name" value="NT_KNTase_like"/>
    <property type="match status" value="1"/>
</dbReference>
<reference evidence="3 4" key="1">
    <citation type="submission" date="2024-10" db="EMBL/GenBank/DDBJ databases">
        <title>The Natural Products Discovery Center: Release of the First 8490 Sequenced Strains for Exploring Actinobacteria Biosynthetic Diversity.</title>
        <authorList>
            <person name="Kalkreuter E."/>
            <person name="Kautsar S.A."/>
            <person name="Yang D."/>
            <person name="Bader C.D."/>
            <person name="Teijaro C.N."/>
            <person name="Fluegel L."/>
            <person name="Davis C.M."/>
            <person name="Simpson J.R."/>
            <person name="Lauterbach L."/>
            <person name="Steele A.D."/>
            <person name="Gui C."/>
            <person name="Meng S."/>
            <person name="Li G."/>
            <person name="Viehrig K."/>
            <person name="Ye F."/>
            <person name="Su P."/>
            <person name="Kiefer A.F."/>
            <person name="Nichols A."/>
            <person name="Cepeda A.J."/>
            <person name="Yan W."/>
            <person name="Fan B."/>
            <person name="Jiang Y."/>
            <person name="Adhikari A."/>
            <person name="Zheng C.-J."/>
            <person name="Schuster L."/>
            <person name="Cowan T.M."/>
            <person name="Smanski M.J."/>
            <person name="Chevrette M.G."/>
            <person name="De Carvalho L.P.S."/>
            <person name="Shen B."/>
        </authorList>
    </citation>
    <scope>NUCLEOTIDE SEQUENCE [LARGE SCALE GENOMIC DNA]</scope>
    <source>
        <strain evidence="3 4">NPDC019626</strain>
    </source>
</reference>
<accession>A0ABW7WCC0</accession>
<keyword evidence="4" id="KW-1185">Reference proteome</keyword>
<gene>
    <name evidence="3" type="ORF">ACH47G_09005</name>
</gene>
<evidence type="ECO:0000313" key="4">
    <source>
        <dbReference type="Proteomes" id="UP001611450"/>
    </source>
</evidence>
<comment type="caution">
    <text evidence="3">The sequence shown here is derived from an EMBL/GenBank/DDBJ whole genome shotgun (WGS) entry which is preliminary data.</text>
</comment>
<dbReference type="Gene3D" id="3.30.460.10">
    <property type="entry name" value="Beta Polymerase, domain 2"/>
    <property type="match status" value="1"/>
</dbReference>
<dbReference type="InterPro" id="IPR043519">
    <property type="entry name" value="NT_sf"/>
</dbReference>
<dbReference type="Pfam" id="PF01909">
    <property type="entry name" value="NTP_transf_2"/>
    <property type="match status" value="1"/>
</dbReference>
<feature type="domain" description="Polymerase nucleotidyl transferase" evidence="2">
    <location>
        <begin position="26"/>
        <end position="60"/>
    </location>
</feature>
<dbReference type="SUPFAM" id="SSF81301">
    <property type="entry name" value="Nucleotidyltransferase"/>
    <property type="match status" value="1"/>
</dbReference>
<evidence type="ECO:0000256" key="1">
    <source>
        <dbReference type="SAM" id="MobiDB-lite"/>
    </source>
</evidence>
<dbReference type="Proteomes" id="UP001611450">
    <property type="component" value="Unassembled WGS sequence"/>
</dbReference>
<feature type="region of interest" description="Disordered" evidence="1">
    <location>
        <begin position="232"/>
        <end position="252"/>
    </location>
</feature>
<name>A0ABW7WCC0_9NOCA</name>
<organism evidence="3 4">
    <name type="scientific">Nocardia beijingensis</name>
    <dbReference type="NCBI Taxonomy" id="95162"/>
    <lineage>
        <taxon>Bacteria</taxon>
        <taxon>Bacillati</taxon>
        <taxon>Actinomycetota</taxon>
        <taxon>Actinomycetes</taxon>
        <taxon>Mycobacteriales</taxon>
        <taxon>Nocardiaceae</taxon>
        <taxon>Nocardia</taxon>
    </lineage>
</organism>
<dbReference type="EMBL" id="JBIRXV010000001">
    <property type="protein sequence ID" value="MFI2320616.1"/>
    <property type="molecule type" value="Genomic_DNA"/>
</dbReference>
<dbReference type="InterPro" id="IPR002934">
    <property type="entry name" value="Polymerase_NTP_transf_dom"/>
</dbReference>